<keyword evidence="4" id="KW-1133">Transmembrane helix</keyword>
<dbReference type="Proteomes" id="UP000662637">
    <property type="component" value="Unassembled WGS sequence"/>
</dbReference>
<dbReference type="Gene3D" id="1.10.287.70">
    <property type="match status" value="1"/>
</dbReference>
<dbReference type="GO" id="GO:0008076">
    <property type="term" value="C:voltage-gated potassium channel complex"/>
    <property type="evidence" value="ECO:0007669"/>
    <property type="project" value="TreeGrafter"/>
</dbReference>
<evidence type="ECO:0000256" key="4">
    <source>
        <dbReference type="SAM" id="Phobius"/>
    </source>
</evidence>
<protein>
    <recommendedName>
        <fullName evidence="5">Potassium channel domain-containing protein</fullName>
    </recommendedName>
</protein>
<accession>A0A834PK93</accession>
<evidence type="ECO:0000256" key="1">
    <source>
        <dbReference type="ARBA" id="ARBA00004370"/>
    </source>
</evidence>
<dbReference type="Pfam" id="PF07885">
    <property type="entry name" value="Ion_trans_2"/>
    <property type="match status" value="1"/>
</dbReference>
<evidence type="ECO:0000256" key="2">
    <source>
        <dbReference type="ARBA" id="ARBA00022692"/>
    </source>
</evidence>
<sequence length="177" mass="18680">MSSVGPCGPGGGVVRLPASTSCPGPRSPGFPQGAVMRGHSRCPGLTGWCSVAQGGGPPWQPLPAWRTDPAPARQITLTTIGYGDKYPQTWNGRLLAATFTLIGVSFFALPAVNLRVFLWGGARLPTTLDNRPPLWGPHPGLQWRLPWLGPHDPELAASLSCAPGSQAVTSDQLLWSL</sequence>
<evidence type="ECO:0000313" key="6">
    <source>
        <dbReference type="EMBL" id="KAF7460883.1"/>
    </source>
</evidence>
<dbReference type="PANTHER" id="PTHR47735">
    <property type="entry name" value="POTASSIUM VOLTAGE-GATED CHANNEL SUBFAMILY KQT MEMBER 4"/>
    <property type="match status" value="1"/>
</dbReference>
<evidence type="ECO:0000313" key="7">
    <source>
        <dbReference type="Proteomes" id="UP000662637"/>
    </source>
</evidence>
<name>A0A834PK93_MARMO</name>
<dbReference type="GO" id="GO:0005249">
    <property type="term" value="F:voltage-gated potassium channel activity"/>
    <property type="evidence" value="ECO:0007669"/>
    <property type="project" value="InterPro"/>
</dbReference>
<dbReference type="AlphaFoldDB" id="A0A834PK93"/>
<feature type="domain" description="Potassium channel" evidence="5">
    <location>
        <begin position="75"/>
        <end position="118"/>
    </location>
</feature>
<keyword evidence="2 4" id="KW-0812">Transmembrane</keyword>
<dbReference type="InterPro" id="IPR003937">
    <property type="entry name" value="K_chnl_volt-dep_KCNQ"/>
</dbReference>
<evidence type="ECO:0000256" key="3">
    <source>
        <dbReference type="ARBA" id="ARBA00023136"/>
    </source>
</evidence>
<proteinExistence type="predicted"/>
<comment type="caution">
    <text evidence="6">The sequence shown here is derived from an EMBL/GenBank/DDBJ whole genome shotgun (WGS) entry which is preliminary data.</text>
</comment>
<keyword evidence="3 4" id="KW-0472">Membrane</keyword>
<dbReference type="InterPro" id="IPR013099">
    <property type="entry name" value="K_chnl_dom"/>
</dbReference>
<organism evidence="6 7">
    <name type="scientific">Marmota monax</name>
    <name type="common">Woodchuck</name>
    <dbReference type="NCBI Taxonomy" id="9995"/>
    <lineage>
        <taxon>Eukaryota</taxon>
        <taxon>Metazoa</taxon>
        <taxon>Chordata</taxon>
        <taxon>Craniata</taxon>
        <taxon>Vertebrata</taxon>
        <taxon>Euteleostomi</taxon>
        <taxon>Mammalia</taxon>
        <taxon>Eutheria</taxon>
        <taxon>Euarchontoglires</taxon>
        <taxon>Glires</taxon>
        <taxon>Rodentia</taxon>
        <taxon>Sciuromorpha</taxon>
        <taxon>Sciuridae</taxon>
        <taxon>Xerinae</taxon>
        <taxon>Marmotini</taxon>
        <taxon>Marmota</taxon>
    </lineage>
</organism>
<reference evidence="6" key="1">
    <citation type="submission" date="2020-08" db="EMBL/GenBank/DDBJ databases">
        <authorList>
            <person name="Shumante A."/>
            <person name="Zimin A.V."/>
            <person name="Puiu D."/>
            <person name="Salzberg S.L."/>
        </authorList>
    </citation>
    <scope>NUCLEOTIDE SEQUENCE</scope>
    <source>
        <strain evidence="6">WC2-LM</strain>
        <tissue evidence="6">Liver</tissue>
    </source>
</reference>
<evidence type="ECO:0000259" key="5">
    <source>
        <dbReference type="Pfam" id="PF07885"/>
    </source>
</evidence>
<dbReference type="EMBL" id="WJEC01008749">
    <property type="protein sequence ID" value="KAF7460883.1"/>
    <property type="molecule type" value="Genomic_DNA"/>
</dbReference>
<feature type="transmembrane region" description="Helical" evidence="4">
    <location>
        <begin position="94"/>
        <end position="114"/>
    </location>
</feature>
<comment type="subcellular location">
    <subcellularLocation>
        <location evidence="1">Membrane</location>
    </subcellularLocation>
</comment>
<dbReference type="SUPFAM" id="SSF81324">
    <property type="entry name" value="Voltage-gated potassium channels"/>
    <property type="match status" value="1"/>
</dbReference>
<gene>
    <name evidence="6" type="ORF">GHT09_018841</name>
</gene>
<dbReference type="PANTHER" id="PTHR47735:SF4">
    <property type="entry name" value="POTASSIUM VOLTAGE-GATED CHANNEL SUBFAMILY KQT MEMBER 2"/>
    <property type="match status" value="1"/>
</dbReference>